<reference evidence="1" key="1">
    <citation type="submission" date="2020-04" db="EMBL/GenBank/DDBJ databases">
        <authorList>
            <person name="Chiriac C."/>
            <person name="Salcher M."/>
            <person name="Ghai R."/>
            <person name="Kavagutti S V."/>
        </authorList>
    </citation>
    <scope>NUCLEOTIDE SEQUENCE</scope>
</reference>
<accession>A0A6J5NZ89</accession>
<gene>
    <name evidence="1" type="ORF">UFOVP815_2</name>
</gene>
<protein>
    <submittedName>
        <fullName evidence="1">Uncharacterized protein</fullName>
    </submittedName>
</protein>
<sequence>MRKTEQKLWDRMRAAKVAVPSVRLERIENLVGVGTPDVIALCKGQVTWVELKSVDNFPVKETTRVLGAKGLSVAQRNWHYEWYAHEGRSLILVGVGRAQIYTIPGFLADAVNDMSRAELGKNSIADSWTTLFDHFGVYQ</sequence>
<dbReference type="EMBL" id="LR796769">
    <property type="protein sequence ID" value="CAB4164990.1"/>
    <property type="molecule type" value="Genomic_DNA"/>
</dbReference>
<organism evidence="1">
    <name type="scientific">uncultured Caudovirales phage</name>
    <dbReference type="NCBI Taxonomy" id="2100421"/>
    <lineage>
        <taxon>Viruses</taxon>
        <taxon>Duplodnaviria</taxon>
        <taxon>Heunggongvirae</taxon>
        <taxon>Uroviricota</taxon>
        <taxon>Caudoviricetes</taxon>
        <taxon>Peduoviridae</taxon>
        <taxon>Maltschvirus</taxon>
        <taxon>Maltschvirus maltsch</taxon>
    </lineage>
</organism>
<proteinExistence type="predicted"/>
<evidence type="ECO:0000313" key="1">
    <source>
        <dbReference type="EMBL" id="CAB4164990.1"/>
    </source>
</evidence>
<name>A0A6J5NZ89_9CAUD</name>